<gene>
    <name evidence="7" type="ORF">CRV08_12430</name>
</gene>
<dbReference type="RefSeq" id="WP_128982605.1">
    <property type="nucleotide sequence ID" value="NZ_PDKJ01000013.1"/>
</dbReference>
<dbReference type="SUPFAM" id="SSF52540">
    <property type="entry name" value="P-loop containing nucleoside triphosphate hydrolases"/>
    <property type="match status" value="1"/>
</dbReference>
<keyword evidence="4" id="KW-0067">ATP-binding</keyword>
<dbReference type="InterPro" id="IPR050699">
    <property type="entry name" value="RNA-DNA_Helicase"/>
</dbReference>
<dbReference type="Gene3D" id="3.40.50.300">
    <property type="entry name" value="P-loop containing nucleotide triphosphate hydrolases"/>
    <property type="match status" value="2"/>
</dbReference>
<sequence length="510" mass="58028">MKETFQEQLQSLLNCDLKSLFPLARSMNRKLKFFVGPTNSGKTYSAMSELKSSNSGVYLAPLRLLALEGYEDLKENNIEASLITGEEQLIDEDASHVCSTIEMLDFNLDVDLAIIDEVQMLEDEDRGWAWVNAIIGAPAKTVIMTGSVNALDAVKKIAQYLGEELEIVKFQRKTPLKVLARFTSFEHLEEGTALIAFSRSDVLKLKQRLQKKYKVSVIYGNLSPEVRRDEARRFREKRSDILIATDAIAMGLNLPIKNLLFTTDTKFDGKSRRKLTVNEIVQIAGRAGRYGHHQVGFLGATRRDVLAYIKEEFEQPIKTIKPPFNVKMSSDQLLDLSSHIKTNSLTKILKFFNKNMKFDGPFKAANISSMIEASTIVDNKEKLTLEEKYLLSQAPITAKSTIIIQAFDAYVAAVVKKRVCRYKPSITLPKKAITQKDLLLVEDEVKKISLYLWLSYKFPDIFPDYEKAVILRDSFNSFIEKSLKANLRADIEKKPISREFKPRAFRGRRD</sequence>
<dbReference type="Gene3D" id="1.20.272.40">
    <property type="match status" value="1"/>
</dbReference>
<dbReference type="AlphaFoldDB" id="A0A4Q0YC14"/>
<name>A0A4Q0YC14_9BACT</name>
<dbReference type="InterPro" id="IPR027417">
    <property type="entry name" value="P-loop_NTPase"/>
</dbReference>
<dbReference type="Pfam" id="PF00271">
    <property type="entry name" value="Helicase_C"/>
    <property type="match status" value="1"/>
</dbReference>
<feature type="domain" description="Helicase ATP-binding" evidence="5">
    <location>
        <begin position="23"/>
        <end position="149"/>
    </location>
</feature>
<dbReference type="GO" id="GO:0016787">
    <property type="term" value="F:hydrolase activity"/>
    <property type="evidence" value="ECO:0007669"/>
    <property type="project" value="UniProtKB-KW"/>
</dbReference>
<dbReference type="GO" id="GO:0005524">
    <property type="term" value="F:ATP binding"/>
    <property type="evidence" value="ECO:0007669"/>
    <property type="project" value="UniProtKB-KW"/>
</dbReference>
<dbReference type="Gene3D" id="1.20.58.1080">
    <property type="match status" value="1"/>
</dbReference>
<dbReference type="Pfam" id="PF12513">
    <property type="entry name" value="SUV3_C"/>
    <property type="match status" value="1"/>
</dbReference>
<comment type="caution">
    <text evidence="7">The sequence shown here is derived from an EMBL/GenBank/DDBJ whole genome shotgun (WGS) entry which is preliminary data.</text>
</comment>
<dbReference type="InterPro" id="IPR014001">
    <property type="entry name" value="Helicase_ATP-bd"/>
</dbReference>
<evidence type="ECO:0000259" key="6">
    <source>
        <dbReference type="PROSITE" id="PS51194"/>
    </source>
</evidence>
<dbReference type="PROSITE" id="PS51192">
    <property type="entry name" value="HELICASE_ATP_BIND_1"/>
    <property type="match status" value="1"/>
</dbReference>
<feature type="domain" description="Helicase C-terminal" evidence="6">
    <location>
        <begin position="153"/>
        <end position="337"/>
    </location>
</feature>
<evidence type="ECO:0000259" key="5">
    <source>
        <dbReference type="PROSITE" id="PS51192"/>
    </source>
</evidence>
<keyword evidence="3 7" id="KW-0347">Helicase</keyword>
<dbReference type="GO" id="GO:0004386">
    <property type="term" value="F:helicase activity"/>
    <property type="evidence" value="ECO:0007669"/>
    <property type="project" value="UniProtKB-KW"/>
</dbReference>
<evidence type="ECO:0000256" key="2">
    <source>
        <dbReference type="ARBA" id="ARBA00022801"/>
    </source>
</evidence>
<accession>A0A4Q0YC14</accession>
<dbReference type="PANTHER" id="PTHR12131:SF1">
    <property type="entry name" value="ATP-DEPENDENT RNA HELICASE SUPV3L1, MITOCHONDRIAL-RELATED"/>
    <property type="match status" value="1"/>
</dbReference>
<evidence type="ECO:0000313" key="7">
    <source>
        <dbReference type="EMBL" id="RXJ66629.1"/>
    </source>
</evidence>
<dbReference type="InterPro" id="IPR001650">
    <property type="entry name" value="Helicase_C-like"/>
</dbReference>
<dbReference type="SMART" id="SM00490">
    <property type="entry name" value="HELICc"/>
    <property type="match status" value="1"/>
</dbReference>
<reference evidence="7 8" key="1">
    <citation type="submission" date="2017-10" db="EMBL/GenBank/DDBJ databases">
        <title>Genomics of the genus Arcobacter.</title>
        <authorList>
            <person name="Perez-Cataluna A."/>
            <person name="Figueras M.J."/>
        </authorList>
    </citation>
    <scope>NUCLEOTIDE SEQUENCE [LARGE SCALE GENOMIC DNA]</scope>
    <source>
        <strain evidence="7 8">CECT 8993</strain>
    </source>
</reference>
<protein>
    <submittedName>
        <fullName evidence="7">RNA helicase</fullName>
    </submittedName>
</protein>
<dbReference type="SMART" id="SM00487">
    <property type="entry name" value="DEXDc"/>
    <property type="match status" value="1"/>
</dbReference>
<keyword evidence="2" id="KW-0378">Hydrolase</keyword>
<evidence type="ECO:0000313" key="8">
    <source>
        <dbReference type="Proteomes" id="UP000290172"/>
    </source>
</evidence>
<organism evidence="7 8">
    <name type="scientific">Halarcobacter ebronensis</name>
    <dbReference type="NCBI Taxonomy" id="1462615"/>
    <lineage>
        <taxon>Bacteria</taxon>
        <taxon>Pseudomonadati</taxon>
        <taxon>Campylobacterota</taxon>
        <taxon>Epsilonproteobacteria</taxon>
        <taxon>Campylobacterales</taxon>
        <taxon>Arcobacteraceae</taxon>
        <taxon>Halarcobacter</taxon>
    </lineage>
</organism>
<dbReference type="Pfam" id="PF22527">
    <property type="entry name" value="DEXQc_Suv3"/>
    <property type="match status" value="1"/>
</dbReference>
<dbReference type="PROSITE" id="PS51194">
    <property type="entry name" value="HELICASE_CTER"/>
    <property type="match status" value="1"/>
</dbReference>
<dbReference type="Proteomes" id="UP000290172">
    <property type="component" value="Unassembled WGS sequence"/>
</dbReference>
<dbReference type="PANTHER" id="PTHR12131">
    <property type="entry name" value="ATP-DEPENDENT RNA AND DNA HELICASE"/>
    <property type="match status" value="1"/>
</dbReference>
<evidence type="ECO:0000256" key="1">
    <source>
        <dbReference type="ARBA" id="ARBA00022741"/>
    </source>
</evidence>
<proteinExistence type="predicted"/>
<dbReference type="InterPro" id="IPR022192">
    <property type="entry name" value="SUV3_C"/>
</dbReference>
<dbReference type="EMBL" id="PDKJ01000013">
    <property type="protein sequence ID" value="RXJ66629.1"/>
    <property type="molecule type" value="Genomic_DNA"/>
</dbReference>
<dbReference type="InterPro" id="IPR055206">
    <property type="entry name" value="DEXQc_SUV3"/>
</dbReference>
<evidence type="ECO:0000256" key="3">
    <source>
        <dbReference type="ARBA" id="ARBA00022806"/>
    </source>
</evidence>
<keyword evidence="1" id="KW-0547">Nucleotide-binding</keyword>
<evidence type="ECO:0000256" key="4">
    <source>
        <dbReference type="ARBA" id="ARBA00022840"/>
    </source>
</evidence>